<evidence type="ECO:0000256" key="2">
    <source>
        <dbReference type="SAM" id="Phobius"/>
    </source>
</evidence>
<feature type="transmembrane region" description="Helical" evidence="2">
    <location>
        <begin position="227"/>
        <end position="256"/>
    </location>
</feature>
<feature type="transmembrane region" description="Helical" evidence="2">
    <location>
        <begin position="276"/>
        <end position="293"/>
    </location>
</feature>
<proteinExistence type="predicted"/>
<sequence>MSKGLQTSRLKPAGGRKQWILVFLGFFLVFSAWSVAAPYDAPPDEVQHGIRAVGVLSGEIVPKPAQIIWGVNNAGAGAYQRVPEGLFHPARCWGFYPDQPASCQEPLSGGKLIDAPTSAGRYNPLYYAAVGLPLKLWPSWGGLVLSRLISSALSAALLAWAFISLLRWSRYGLMLAGLLASATPMLAHLAGAVNPNGLEITAGIALFCGGIPLLLGAPGSRSKSSLVWLAGTGAVLLAPLRSLGPLWLGCALVALLIPQSRTHLQHLWSQRLVRRWTYGIAASLAFAVAWVFISKAGELVPPADGRFHYGLAQAALIYFASWEIFLQGMVGVAGWFDIFMPLPFYWMWVCPVAALVIFALTVGTWKDRWRFFVLFLGGFVAPGILQVSQANVTGFIIGGRYMLPLLVGMPLLGAYIVERRILNAKQSHSMTKLFCLLLVPSHLVLLIYAMVRWQRGAYRGAHPQPGLGRLNPFVGSWHPPTGSVLPLVAMVIGLAVLTVMFWRGPALAAALGDPEVEAGQEGAPAPEATAERRADSTDGVSSEDPRVPLPDRVS</sequence>
<feature type="region of interest" description="Disordered" evidence="1">
    <location>
        <begin position="514"/>
        <end position="554"/>
    </location>
</feature>
<feature type="transmembrane region" description="Helical" evidence="2">
    <location>
        <begin position="394"/>
        <end position="417"/>
    </location>
</feature>
<feature type="compositionally biased region" description="Low complexity" evidence="1">
    <location>
        <begin position="517"/>
        <end position="528"/>
    </location>
</feature>
<feature type="transmembrane region" description="Helical" evidence="2">
    <location>
        <begin position="342"/>
        <end position="362"/>
    </location>
</feature>
<accession>A0A8J3T9C9</accession>
<keyword evidence="2" id="KW-1133">Transmembrane helix</keyword>
<reference evidence="3" key="1">
    <citation type="submission" date="2021-01" db="EMBL/GenBank/DDBJ databases">
        <title>Whole genome shotgun sequence of Planosporangium mesophilum NBRC 109066.</title>
        <authorList>
            <person name="Komaki H."/>
            <person name="Tamura T."/>
        </authorList>
    </citation>
    <scope>NUCLEOTIDE SEQUENCE</scope>
    <source>
        <strain evidence="3">NBRC 109066</strain>
    </source>
</reference>
<dbReference type="Proteomes" id="UP000599074">
    <property type="component" value="Unassembled WGS sequence"/>
</dbReference>
<name>A0A8J3T9C9_9ACTN</name>
<evidence type="ECO:0000313" key="3">
    <source>
        <dbReference type="EMBL" id="GII22253.1"/>
    </source>
</evidence>
<feature type="transmembrane region" description="Helical" evidence="2">
    <location>
        <begin position="429"/>
        <end position="451"/>
    </location>
</feature>
<dbReference type="EMBL" id="BOON01000017">
    <property type="protein sequence ID" value="GII22253.1"/>
    <property type="molecule type" value="Genomic_DNA"/>
</dbReference>
<evidence type="ECO:0008006" key="5">
    <source>
        <dbReference type="Google" id="ProtNLM"/>
    </source>
</evidence>
<protein>
    <recommendedName>
        <fullName evidence="5">DUF2142 domain-containing protein</fullName>
    </recommendedName>
</protein>
<feature type="transmembrane region" description="Helical" evidence="2">
    <location>
        <begin position="20"/>
        <end position="39"/>
    </location>
</feature>
<feature type="transmembrane region" description="Helical" evidence="2">
    <location>
        <begin position="173"/>
        <end position="191"/>
    </location>
</feature>
<keyword evidence="4" id="KW-1185">Reference proteome</keyword>
<dbReference type="Pfam" id="PF09913">
    <property type="entry name" value="DUF2142"/>
    <property type="match status" value="1"/>
</dbReference>
<feature type="transmembrane region" description="Helical" evidence="2">
    <location>
        <begin position="484"/>
        <end position="502"/>
    </location>
</feature>
<evidence type="ECO:0000256" key="1">
    <source>
        <dbReference type="SAM" id="MobiDB-lite"/>
    </source>
</evidence>
<dbReference type="AlphaFoldDB" id="A0A8J3T9C9"/>
<keyword evidence="2" id="KW-0472">Membrane</keyword>
<feature type="transmembrane region" description="Helical" evidence="2">
    <location>
        <begin position="197"/>
        <end position="215"/>
    </location>
</feature>
<feature type="transmembrane region" description="Helical" evidence="2">
    <location>
        <begin position="314"/>
        <end position="336"/>
    </location>
</feature>
<feature type="transmembrane region" description="Helical" evidence="2">
    <location>
        <begin position="369"/>
        <end position="388"/>
    </location>
</feature>
<organism evidence="3 4">
    <name type="scientific">Planosporangium mesophilum</name>
    <dbReference type="NCBI Taxonomy" id="689768"/>
    <lineage>
        <taxon>Bacteria</taxon>
        <taxon>Bacillati</taxon>
        <taxon>Actinomycetota</taxon>
        <taxon>Actinomycetes</taxon>
        <taxon>Micromonosporales</taxon>
        <taxon>Micromonosporaceae</taxon>
        <taxon>Planosporangium</taxon>
    </lineage>
</organism>
<evidence type="ECO:0000313" key="4">
    <source>
        <dbReference type="Proteomes" id="UP000599074"/>
    </source>
</evidence>
<comment type="caution">
    <text evidence="3">The sequence shown here is derived from an EMBL/GenBank/DDBJ whole genome shotgun (WGS) entry which is preliminary data.</text>
</comment>
<dbReference type="InterPro" id="IPR018674">
    <property type="entry name" value="DUF2142_membrane"/>
</dbReference>
<feature type="transmembrane region" description="Helical" evidence="2">
    <location>
        <begin position="144"/>
        <end position="166"/>
    </location>
</feature>
<keyword evidence="2" id="KW-0812">Transmembrane</keyword>
<gene>
    <name evidence="3" type="ORF">Pme01_18500</name>
</gene>